<keyword evidence="10" id="KW-1185">Reference proteome</keyword>
<dbReference type="InterPro" id="IPR050545">
    <property type="entry name" value="Mycobact_MmpL"/>
</dbReference>
<evidence type="ECO:0000256" key="5">
    <source>
        <dbReference type="ARBA" id="ARBA00023136"/>
    </source>
</evidence>
<reference evidence="9 10" key="1">
    <citation type="submission" date="2020-08" db="EMBL/GenBank/DDBJ databases">
        <title>Cohnella phylogeny.</title>
        <authorList>
            <person name="Dunlap C."/>
        </authorList>
    </citation>
    <scope>NUCLEOTIDE SEQUENCE [LARGE SCALE GENOMIC DNA]</scope>
    <source>
        <strain evidence="9 10">CBP 2801</strain>
    </source>
</reference>
<feature type="transmembrane region" description="Helical" evidence="7">
    <location>
        <begin position="228"/>
        <end position="261"/>
    </location>
</feature>
<dbReference type="PANTHER" id="PTHR33406:SF13">
    <property type="entry name" value="MEMBRANE PROTEIN YDFJ"/>
    <property type="match status" value="1"/>
</dbReference>
<feature type="domain" description="SSD" evidence="8">
    <location>
        <begin position="572"/>
        <end position="741"/>
    </location>
</feature>
<feature type="transmembrane region" description="Helical" evidence="7">
    <location>
        <begin position="416"/>
        <end position="434"/>
    </location>
</feature>
<dbReference type="Proteomes" id="UP000564644">
    <property type="component" value="Unassembled WGS sequence"/>
</dbReference>
<keyword evidence="3 7" id="KW-0812">Transmembrane</keyword>
<feature type="transmembrane region" description="Helical" evidence="7">
    <location>
        <begin position="605"/>
        <end position="626"/>
    </location>
</feature>
<dbReference type="InterPro" id="IPR004869">
    <property type="entry name" value="MMPL_dom"/>
</dbReference>
<feature type="region of interest" description="Disordered" evidence="6">
    <location>
        <begin position="121"/>
        <end position="145"/>
    </location>
</feature>
<feature type="transmembrane region" description="Helical" evidence="7">
    <location>
        <begin position="686"/>
        <end position="706"/>
    </location>
</feature>
<evidence type="ECO:0000259" key="8">
    <source>
        <dbReference type="PROSITE" id="PS50156"/>
    </source>
</evidence>
<feature type="transmembrane region" description="Helical" evidence="7">
    <location>
        <begin position="355"/>
        <end position="379"/>
    </location>
</feature>
<gene>
    <name evidence="9" type="ORF">H7C18_02835</name>
</gene>
<dbReference type="GO" id="GO:0005886">
    <property type="term" value="C:plasma membrane"/>
    <property type="evidence" value="ECO:0007669"/>
    <property type="project" value="UniProtKB-SubCell"/>
</dbReference>
<evidence type="ECO:0000256" key="1">
    <source>
        <dbReference type="ARBA" id="ARBA00004651"/>
    </source>
</evidence>
<dbReference type="InterPro" id="IPR000731">
    <property type="entry name" value="SSD"/>
</dbReference>
<dbReference type="EMBL" id="JACJVO010000003">
    <property type="protein sequence ID" value="MBB6729821.1"/>
    <property type="molecule type" value="Genomic_DNA"/>
</dbReference>
<accession>A0A7X0SH97</accession>
<keyword evidence="5 7" id="KW-0472">Membrane</keyword>
<evidence type="ECO:0000256" key="6">
    <source>
        <dbReference type="SAM" id="MobiDB-lite"/>
    </source>
</evidence>
<feature type="transmembrane region" description="Helical" evidence="7">
    <location>
        <begin position="20"/>
        <end position="39"/>
    </location>
</feature>
<dbReference type="Pfam" id="PF03176">
    <property type="entry name" value="MMPL"/>
    <property type="match status" value="2"/>
</dbReference>
<dbReference type="PROSITE" id="PS50156">
    <property type="entry name" value="SSD"/>
    <property type="match status" value="2"/>
</dbReference>
<dbReference type="Gene3D" id="1.20.1640.10">
    <property type="entry name" value="Multidrug efflux transporter AcrB transmembrane domain"/>
    <property type="match status" value="2"/>
</dbReference>
<sequence>MPTFLYKVGRTAYDKPWRFIVSWIVILGAVLALLGVNGIHVSSEMKIEGTESQKVLDMLAKELPEASGGQASVVFTAPKGERLDTPERLAAIGKAVGDVYQLDYVINPADLAAAAGASASGDASGATAQQTGQAEQASQTEQTQQTEQAAAAGVLMVNGQPLPGVTLSSDGSVALFQFQFTMQTMELPKDVPDTVVQAVTAAGEGTGITVLPSDTLKPFSYTVGPTEVIGIVVAAVVLLLTLGSVVAAGLPLLIALLGVAIGVVGAFAVSNFIHMSSITPALALMVGLAVGIDYSLFIVNRQRRMILDQGLSAREAASRAVGTAGSAVFFAGLTVIIALCGMLVIGIGFLSTMAVVAAATVLVNVLVALTLLPALLGLTGERICSAKARGKKRSPASETNHGFADRWARGVVKVRWLVIVGIIAVLGVAAIPIADMNMGIPTGGTANLDTPGRQSYDAIAAGFGEGFNNPLILVAQPQDASGKVSSETLGGLVQDLQKQNNVAAVSPLGLNKTGNMALISLVPRTGPDDAATKQLVKDLRAPDSDIARNYHVTLGVTGITAVNIDMSAKLSEVFPLYVGIIVILSLIILLLVFRSIIVPIKATVGFLLSILATFGITTAVFQWGWLHSVFGFDTGGPLLSFMPIIVTGILYGLAMDYQVFLVSSMRESYVHGHRGTESIVHGYKQASRVVVAAAVIMVSVFAGFIFGDDIMIKQIGFALAVGILIDAFLIRMTLVPAVMAIFGNGAWRLPKRLDRILPNLDVEGDKLIAQLKAESGDTAAPRARQEAH</sequence>
<comment type="subcellular location">
    <subcellularLocation>
        <location evidence="1">Cell membrane</location>
        <topology evidence="1">Multi-pass membrane protein</topology>
    </subcellularLocation>
</comment>
<feature type="domain" description="SSD" evidence="8">
    <location>
        <begin position="245"/>
        <end position="378"/>
    </location>
</feature>
<evidence type="ECO:0000313" key="9">
    <source>
        <dbReference type="EMBL" id="MBB6729821.1"/>
    </source>
</evidence>
<keyword evidence="2" id="KW-1003">Cell membrane</keyword>
<dbReference type="SUPFAM" id="SSF82866">
    <property type="entry name" value="Multidrug efflux transporter AcrB transmembrane domain"/>
    <property type="match status" value="2"/>
</dbReference>
<evidence type="ECO:0000256" key="7">
    <source>
        <dbReference type="SAM" id="Phobius"/>
    </source>
</evidence>
<evidence type="ECO:0000256" key="4">
    <source>
        <dbReference type="ARBA" id="ARBA00022989"/>
    </source>
</evidence>
<organism evidence="9 10">
    <name type="scientific">Cohnella zeiphila</name>
    <dbReference type="NCBI Taxonomy" id="2761120"/>
    <lineage>
        <taxon>Bacteria</taxon>
        <taxon>Bacillati</taxon>
        <taxon>Bacillota</taxon>
        <taxon>Bacilli</taxon>
        <taxon>Bacillales</taxon>
        <taxon>Paenibacillaceae</taxon>
        <taxon>Cohnella</taxon>
    </lineage>
</organism>
<dbReference type="PANTHER" id="PTHR33406">
    <property type="entry name" value="MEMBRANE PROTEIN MJ1562-RELATED"/>
    <property type="match status" value="1"/>
</dbReference>
<feature type="transmembrane region" description="Helical" evidence="7">
    <location>
        <begin position="320"/>
        <end position="349"/>
    </location>
</feature>
<comment type="caution">
    <text evidence="9">The sequence shown here is derived from an EMBL/GenBank/DDBJ whole genome shotgun (WGS) entry which is preliminary data.</text>
</comment>
<feature type="transmembrane region" description="Helical" evidence="7">
    <location>
        <begin position="638"/>
        <end position="665"/>
    </location>
</feature>
<protein>
    <submittedName>
        <fullName evidence="9">MMPL family transporter</fullName>
    </submittedName>
</protein>
<keyword evidence="4 7" id="KW-1133">Transmembrane helix</keyword>
<evidence type="ECO:0000256" key="3">
    <source>
        <dbReference type="ARBA" id="ARBA00022692"/>
    </source>
</evidence>
<feature type="transmembrane region" description="Helical" evidence="7">
    <location>
        <begin position="718"/>
        <end position="742"/>
    </location>
</feature>
<name>A0A7X0SH97_9BACL</name>
<feature type="transmembrane region" description="Helical" evidence="7">
    <location>
        <begin position="281"/>
        <end position="299"/>
    </location>
</feature>
<dbReference type="AlphaFoldDB" id="A0A7X0SH97"/>
<proteinExistence type="predicted"/>
<evidence type="ECO:0000256" key="2">
    <source>
        <dbReference type="ARBA" id="ARBA00022475"/>
    </source>
</evidence>
<evidence type="ECO:0000313" key="10">
    <source>
        <dbReference type="Proteomes" id="UP000564644"/>
    </source>
</evidence>
<dbReference type="RefSeq" id="WP_185127494.1">
    <property type="nucleotide sequence ID" value="NZ_JACJVO010000003.1"/>
</dbReference>
<feature type="transmembrane region" description="Helical" evidence="7">
    <location>
        <begin position="574"/>
        <end position="593"/>
    </location>
</feature>